<dbReference type="AlphaFoldDB" id="A0A978UUC8"/>
<evidence type="ECO:0000313" key="4">
    <source>
        <dbReference type="Proteomes" id="UP000813462"/>
    </source>
</evidence>
<gene>
    <name evidence="3" type="ORF">FEM48_Zijuj09G0175700</name>
</gene>
<feature type="signal peptide" evidence="1">
    <location>
        <begin position="1"/>
        <end position="25"/>
    </location>
</feature>
<reference evidence="3" key="1">
    <citation type="journal article" date="2021" name="Front. Plant Sci.">
        <title>Chromosome-Scale Genome Assembly for Chinese Sour Jujube and Insights Into Its Genome Evolution and Domestication Signature.</title>
        <authorList>
            <person name="Shen L.-Y."/>
            <person name="Luo H."/>
            <person name="Wang X.-L."/>
            <person name="Wang X.-M."/>
            <person name="Qiu X.-J."/>
            <person name="Liu H."/>
            <person name="Zhou S.-S."/>
            <person name="Jia K.-H."/>
            <person name="Nie S."/>
            <person name="Bao Y.-T."/>
            <person name="Zhang R.-G."/>
            <person name="Yun Q.-Z."/>
            <person name="Chai Y.-H."/>
            <person name="Lu J.-Y."/>
            <person name="Li Y."/>
            <person name="Zhao S.-W."/>
            <person name="Mao J.-F."/>
            <person name="Jia S.-G."/>
            <person name="Mao Y.-M."/>
        </authorList>
    </citation>
    <scope>NUCLEOTIDE SEQUENCE</scope>
    <source>
        <strain evidence="3">AT0</strain>
        <tissue evidence="3">Leaf</tissue>
    </source>
</reference>
<proteinExistence type="predicted"/>
<dbReference type="InterPro" id="IPR023631">
    <property type="entry name" value="Amidase_dom"/>
</dbReference>
<dbReference type="Proteomes" id="UP000813462">
    <property type="component" value="Unassembled WGS sequence"/>
</dbReference>
<dbReference type="PANTHER" id="PTHR42678">
    <property type="entry name" value="AMIDASE"/>
    <property type="match status" value="1"/>
</dbReference>
<accession>A0A978UUC8</accession>
<evidence type="ECO:0000256" key="1">
    <source>
        <dbReference type="SAM" id="SignalP"/>
    </source>
</evidence>
<dbReference type="PANTHER" id="PTHR42678:SF36">
    <property type="entry name" value="C869.01-LIKE PROTEIN, PUTATIVE-RELATED"/>
    <property type="match status" value="1"/>
</dbReference>
<comment type="caution">
    <text evidence="3">The sequence shown here is derived from an EMBL/GenBank/DDBJ whole genome shotgun (WGS) entry which is preliminary data.</text>
</comment>
<dbReference type="SUPFAM" id="SSF75304">
    <property type="entry name" value="Amidase signature (AS) enzymes"/>
    <property type="match status" value="1"/>
</dbReference>
<name>A0A978UUC8_ZIZJJ</name>
<keyword evidence="1" id="KW-0732">Signal</keyword>
<evidence type="ECO:0000259" key="2">
    <source>
        <dbReference type="Pfam" id="PF01425"/>
    </source>
</evidence>
<dbReference type="InterPro" id="IPR036928">
    <property type="entry name" value="AS_sf"/>
</dbReference>
<organism evidence="3 4">
    <name type="scientific">Ziziphus jujuba var. spinosa</name>
    <dbReference type="NCBI Taxonomy" id="714518"/>
    <lineage>
        <taxon>Eukaryota</taxon>
        <taxon>Viridiplantae</taxon>
        <taxon>Streptophyta</taxon>
        <taxon>Embryophyta</taxon>
        <taxon>Tracheophyta</taxon>
        <taxon>Spermatophyta</taxon>
        <taxon>Magnoliopsida</taxon>
        <taxon>eudicotyledons</taxon>
        <taxon>Gunneridae</taxon>
        <taxon>Pentapetalae</taxon>
        <taxon>rosids</taxon>
        <taxon>fabids</taxon>
        <taxon>Rosales</taxon>
        <taxon>Rhamnaceae</taxon>
        <taxon>Paliureae</taxon>
        <taxon>Ziziphus</taxon>
    </lineage>
</organism>
<dbReference type="OrthoDB" id="566138at2759"/>
<dbReference type="Gene3D" id="3.90.1300.10">
    <property type="entry name" value="Amidase signature (AS) domain"/>
    <property type="match status" value="1"/>
</dbReference>
<dbReference type="Pfam" id="PF01425">
    <property type="entry name" value="Amidase"/>
    <property type="match status" value="1"/>
</dbReference>
<sequence>MAALLTISPFLAFLLFLLAILSSDSYNFTAHTQFSIREATIDDLQLAFQHNKLTSRQLVEFYLREIRRLNPILKGVLEVNPDALFHADKADQERKAKGAATALFSRSKLHGIPILVKDNIATKDKMNTTAGSFALLGSVVRRDAGVVRKLRKAGAIILGKATLSEWSYFRSDQAPAGWSARGGQGVNPYNLSVTPCSSSSGSAISVAANMVAVTLGTETDGSILCPSSWNSVVGIKPTVSLTSRAGVVPISPRQDTVGPICRTVADAVHVLDVIVGIDNNDNATIETSKYIPKAGYAQFLKRDGLKGKRIGIVRNPFFDFGNNTFLNQTFKQHFKTLRQEGAILVDHLEITNIEEILGNSSGEHTALFAEFKIFLNSYLKELVASPVRSLAEVIAFNNKNSKLEKVKEYGQGTFLKAESTKGIGDVEKAALLNLEKLAKNGFEKVMRKNKLDALVAAGGLATPYPLLPQVLATGGFPGIIVPAGYIDSVPFGVCFGGLRGSEPKLIEISYAFEQATKIRKSPSFKD</sequence>
<feature type="domain" description="Amidase" evidence="2">
    <location>
        <begin position="58"/>
        <end position="456"/>
    </location>
</feature>
<dbReference type="EMBL" id="JAEACU010000009">
    <property type="protein sequence ID" value="KAH7518478.1"/>
    <property type="molecule type" value="Genomic_DNA"/>
</dbReference>
<protein>
    <recommendedName>
        <fullName evidence="2">Amidase domain-containing protein</fullName>
    </recommendedName>
</protein>
<feature type="chain" id="PRO_5037656325" description="Amidase domain-containing protein" evidence="1">
    <location>
        <begin position="26"/>
        <end position="526"/>
    </location>
</feature>
<evidence type="ECO:0000313" key="3">
    <source>
        <dbReference type="EMBL" id="KAH7518478.1"/>
    </source>
</evidence>